<accession>A0A4R6YAD8</accession>
<protein>
    <submittedName>
        <fullName evidence="1">Uncharacterized protein</fullName>
    </submittedName>
</protein>
<name>A0A4R6YAD8_9BURK</name>
<evidence type="ECO:0000313" key="2">
    <source>
        <dbReference type="Proteomes" id="UP000294480"/>
    </source>
</evidence>
<keyword evidence="2" id="KW-1185">Reference proteome</keyword>
<evidence type="ECO:0000313" key="1">
    <source>
        <dbReference type="EMBL" id="TDR32527.1"/>
    </source>
</evidence>
<organism evidence="1 2">
    <name type="scientific">Hydromonas duriensis</name>
    <dbReference type="NCBI Taxonomy" id="1527608"/>
    <lineage>
        <taxon>Bacteria</taxon>
        <taxon>Pseudomonadati</taxon>
        <taxon>Pseudomonadota</taxon>
        <taxon>Betaproteobacteria</taxon>
        <taxon>Burkholderiales</taxon>
        <taxon>Burkholderiaceae</taxon>
        <taxon>Hydromonas</taxon>
    </lineage>
</organism>
<gene>
    <name evidence="1" type="ORF">DFR44_10340</name>
</gene>
<comment type="caution">
    <text evidence="1">The sequence shown here is derived from an EMBL/GenBank/DDBJ whole genome shotgun (WGS) entry which is preliminary data.</text>
</comment>
<proteinExistence type="predicted"/>
<sequence length="60" mass="6767">MGKLNIVVVQCFNYIFSALQYSSGCALLQLWQSDTECGHSVAISNRIAFECGLTIYLLWF</sequence>
<dbReference type="EMBL" id="SNZE01000003">
    <property type="protein sequence ID" value="TDR32527.1"/>
    <property type="molecule type" value="Genomic_DNA"/>
</dbReference>
<dbReference type="Proteomes" id="UP000294480">
    <property type="component" value="Unassembled WGS sequence"/>
</dbReference>
<reference evidence="1 2" key="1">
    <citation type="submission" date="2019-03" db="EMBL/GenBank/DDBJ databases">
        <title>Genomic Encyclopedia of Type Strains, Phase IV (KMG-IV): sequencing the most valuable type-strain genomes for metagenomic binning, comparative biology and taxonomic classification.</title>
        <authorList>
            <person name="Goeker M."/>
        </authorList>
    </citation>
    <scope>NUCLEOTIDE SEQUENCE [LARGE SCALE GENOMIC DNA]</scope>
    <source>
        <strain evidence="1 2">DSM 102852</strain>
    </source>
</reference>
<dbReference type="AlphaFoldDB" id="A0A4R6YAD8"/>